<dbReference type="InterPro" id="IPR002575">
    <property type="entry name" value="Aminoglycoside_PTrfase"/>
</dbReference>
<reference evidence="2" key="2">
    <citation type="submission" date="2023-05" db="EMBL/GenBank/DDBJ databases">
        <authorList>
            <consortium name="Lawrence Berkeley National Laboratory"/>
            <person name="Steindorff A."/>
            <person name="Hensen N."/>
            <person name="Bonometti L."/>
            <person name="Westerberg I."/>
            <person name="Brannstrom I.O."/>
            <person name="Guillou S."/>
            <person name="Cros-Aarteil S."/>
            <person name="Calhoun S."/>
            <person name="Haridas S."/>
            <person name="Kuo A."/>
            <person name="Mondo S."/>
            <person name="Pangilinan J."/>
            <person name="Riley R."/>
            <person name="Labutti K."/>
            <person name="Andreopoulos B."/>
            <person name="Lipzen A."/>
            <person name="Chen C."/>
            <person name="Yanf M."/>
            <person name="Daum C."/>
            <person name="Ng V."/>
            <person name="Clum A."/>
            <person name="Ohm R."/>
            <person name="Martin F."/>
            <person name="Silar P."/>
            <person name="Natvig D."/>
            <person name="Lalanne C."/>
            <person name="Gautier V."/>
            <person name="Ament-Velasquez S.L."/>
            <person name="Kruys A."/>
            <person name="Hutchinson M.I."/>
            <person name="Powell A.J."/>
            <person name="Barry K."/>
            <person name="Miller A.N."/>
            <person name="Grigoriev I.V."/>
            <person name="Debuchy R."/>
            <person name="Gladieux P."/>
            <person name="Thoren M.H."/>
            <person name="Johannesson H."/>
        </authorList>
    </citation>
    <scope>NUCLEOTIDE SEQUENCE</scope>
    <source>
        <strain evidence="2">CBS 103.79</strain>
    </source>
</reference>
<keyword evidence="2" id="KW-0418">Kinase</keyword>
<dbReference type="GO" id="GO:0016301">
    <property type="term" value="F:kinase activity"/>
    <property type="evidence" value="ECO:0007669"/>
    <property type="project" value="UniProtKB-KW"/>
</dbReference>
<protein>
    <submittedName>
        <fullName evidence="2">Kinase-like domain-containing protein</fullName>
    </submittedName>
</protein>
<accession>A0AAN6RNY9</accession>
<dbReference type="PANTHER" id="PTHR21310">
    <property type="entry name" value="AMINOGLYCOSIDE PHOSPHOTRANSFERASE-RELATED-RELATED"/>
    <property type="match status" value="1"/>
</dbReference>
<dbReference type="PANTHER" id="PTHR21310:SF48">
    <property type="entry name" value="AMINOGLYCOSIDE PHOSPHOTRANSFERASE DOMAIN-CONTAINING PROTEIN"/>
    <property type="match status" value="1"/>
</dbReference>
<organism evidence="2 3">
    <name type="scientific">Staphylotrichum tortipilum</name>
    <dbReference type="NCBI Taxonomy" id="2831512"/>
    <lineage>
        <taxon>Eukaryota</taxon>
        <taxon>Fungi</taxon>
        <taxon>Dikarya</taxon>
        <taxon>Ascomycota</taxon>
        <taxon>Pezizomycotina</taxon>
        <taxon>Sordariomycetes</taxon>
        <taxon>Sordariomycetidae</taxon>
        <taxon>Sordariales</taxon>
        <taxon>Chaetomiaceae</taxon>
        <taxon>Staphylotrichum</taxon>
    </lineage>
</organism>
<gene>
    <name evidence="2" type="ORF">C8A05DRAFT_19775</name>
</gene>
<dbReference type="CDD" id="cd05120">
    <property type="entry name" value="APH_ChoK_like"/>
    <property type="match status" value="1"/>
</dbReference>
<evidence type="ECO:0000313" key="2">
    <source>
        <dbReference type="EMBL" id="KAK3897469.1"/>
    </source>
</evidence>
<comment type="caution">
    <text evidence="2">The sequence shown here is derived from an EMBL/GenBank/DDBJ whole genome shotgun (WGS) entry which is preliminary data.</text>
</comment>
<dbReference type="Pfam" id="PF01636">
    <property type="entry name" value="APH"/>
    <property type="match status" value="1"/>
</dbReference>
<proteinExistence type="predicted"/>
<dbReference type="Gene3D" id="3.90.1200.10">
    <property type="match status" value="1"/>
</dbReference>
<sequence>MPLYICLATRPPVWLDLRDSTVIYEVGDRQVSRVGTHYILKRTRNTGPSIEAATHRFIAANTDVPVPRIHAEWLSRDRQYHFLLQQRMPGEALRDCWSRLSHAARISIADQVADHMYTLSQFRSSKMQTVRPNPAPLINNRFVPTQVPYERHLTDRHPHSTSSIFHVEFGPALKAAGVDPSLIRLARRTMPPCRDQLALTHCDLFTGNIMVDAARARVTAIIDWETAGYWPLWFQHARATHGCDEEDCEWKWMLSRAHRRDIPHADHGRVWWDAVRALLREPESTEGRDWLRLVRMYMKGEVGVEALRAYRELGVEGLAWGLAGLGLA</sequence>
<dbReference type="EMBL" id="MU856157">
    <property type="protein sequence ID" value="KAK3897469.1"/>
    <property type="molecule type" value="Genomic_DNA"/>
</dbReference>
<dbReference type="AlphaFoldDB" id="A0AAN6RNY9"/>
<evidence type="ECO:0000259" key="1">
    <source>
        <dbReference type="Pfam" id="PF01636"/>
    </source>
</evidence>
<evidence type="ECO:0000313" key="3">
    <source>
        <dbReference type="Proteomes" id="UP001303889"/>
    </source>
</evidence>
<dbReference type="Proteomes" id="UP001303889">
    <property type="component" value="Unassembled WGS sequence"/>
</dbReference>
<feature type="domain" description="Aminoglycoside phosphotransferase" evidence="1">
    <location>
        <begin position="31"/>
        <end position="259"/>
    </location>
</feature>
<keyword evidence="2" id="KW-0808">Transferase</keyword>
<dbReference type="InterPro" id="IPR011009">
    <property type="entry name" value="Kinase-like_dom_sf"/>
</dbReference>
<dbReference type="InterPro" id="IPR051678">
    <property type="entry name" value="AGP_Transferase"/>
</dbReference>
<name>A0AAN6RNY9_9PEZI</name>
<reference evidence="2" key="1">
    <citation type="journal article" date="2023" name="Mol. Phylogenet. Evol.">
        <title>Genome-scale phylogeny and comparative genomics of the fungal order Sordariales.</title>
        <authorList>
            <person name="Hensen N."/>
            <person name="Bonometti L."/>
            <person name="Westerberg I."/>
            <person name="Brannstrom I.O."/>
            <person name="Guillou S."/>
            <person name="Cros-Aarteil S."/>
            <person name="Calhoun S."/>
            <person name="Haridas S."/>
            <person name="Kuo A."/>
            <person name="Mondo S."/>
            <person name="Pangilinan J."/>
            <person name="Riley R."/>
            <person name="LaButti K."/>
            <person name="Andreopoulos B."/>
            <person name="Lipzen A."/>
            <person name="Chen C."/>
            <person name="Yan M."/>
            <person name="Daum C."/>
            <person name="Ng V."/>
            <person name="Clum A."/>
            <person name="Steindorff A."/>
            <person name="Ohm R.A."/>
            <person name="Martin F."/>
            <person name="Silar P."/>
            <person name="Natvig D.O."/>
            <person name="Lalanne C."/>
            <person name="Gautier V."/>
            <person name="Ament-Velasquez S.L."/>
            <person name="Kruys A."/>
            <person name="Hutchinson M.I."/>
            <person name="Powell A.J."/>
            <person name="Barry K."/>
            <person name="Miller A.N."/>
            <person name="Grigoriev I.V."/>
            <person name="Debuchy R."/>
            <person name="Gladieux P."/>
            <person name="Hiltunen Thoren M."/>
            <person name="Johannesson H."/>
        </authorList>
    </citation>
    <scope>NUCLEOTIDE SEQUENCE</scope>
    <source>
        <strain evidence="2">CBS 103.79</strain>
    </source>
</reference>
<keyword evidence="3" id="KW-1185">Reference proteome</keyword>
<dbReference type="SUPFAM" id="SSF56112">
    <property type="entry name" value="Protein kinase-like (PK-like)"/>
    <property type="match status" value="1"/>
</dbReference>